<comment type="similarity">
    <text evidence="2">Belongs to the ROK (NagC/XylR) family.</text>
</comment>
<evidence type="ECO:0000256" key="2">
    <source>
        <dbReference type="ARBA" id="ARBA00006479"/>
    </source>
</evidence>
<comment type="caution">
    <text evidence="4">The sequence shown here is derived from an EMBL/GenBank/DDBJ whole genome shotgun (WGS) entry which is preliminary data.</text>
</comment>
<evidence type="ECO:0000313" key="4">
    <source>
        <dbReference type="EMBL" id="MXQ51021.1"/>
    </source>
</evidence>
<evidence type="ECO:0000313" key="5">
    <source>
        <dbReference type="Proteomes" id="UP000436284"/>
    </source>
</evidence>
<dbReference type="InterPro" id="IPR000600">
    <property type="entry name" value="ROK"/>
</dbReference>
<dbReference type="Gene3D" id="3.30.420.40">
    <property type="match status" value="2"/>
</dbReference>
<dbReference type="PANTHER" id="PTHR18964">
    <property type="entry name" value="ROK (REPRESSOR, ORF, KINASE) FAMILY"/>
    <property type="match status" value="1"/>
</dbReference>
<reference evidence="4 5" key="1">
    <citation type="submission" date="2019-12" db="EMBL/GenBank/DDBJ databases">
        <title>Salinicoccus cyprini sp. nov., isolated from gastro-intestinal tract of mirror carp, Cyprinus carpio var. specularis, collected from Gobind Sagar Reservoir, Himachal Pradesh, India.</title>
        <authorList>
            <person name="Talwar C."/>
            <person name="Singh A.K."/>
            <person name="Lal R."/>
            <person name="Negi R.K."/>
        </authorList>
    </citation>
    <scope>NUCLEOTIDE SEQUENCE [LARGE SCALE GENOMIC DNA]</scope>
    <source>
        <strain evidence="4 5">J-82</strain>
    </source>
</reference>
<dbReference type="RefSeq" id="WP_160654706.1">
    <property type="nucleotide sequence ID" value="NZ_JBHRWU010000001.1"/>
</dbReference>
<dbReference type="InterPro" id="IPR036388">
    <property type="entry name" value="WH-like_DNA-bd_sf"/>
</dbReference>
<dbReference type="InterPro" id="IPR049874">
    <property type="entry name" value="ROK_cs"/>
</dbReference>
<keyword evidence="3" id="KW-0119">Carbohydrate metabolism</keyword>
<dbReference type="Proteomes" id="UP000436284">
    <property type="component" value="Unassembled WGS sequence"/>
</dbReference>
<keyword evidence="3" id="KW-0859">Xylose metabolism</keyword>
<gene>
    <name evidence="4" type="ORF">GQ671_07025</name>
</gene>
<proteinExistence type="inferred from homology"/>
<protein>
    <submittedName>
        <fullName evidence="4">ROK family protein</fullName>
    </submittedName>
</protein>
<keyword evidence="5" id="KW-1185">Reference proteome</keyword>
<comment type="function">
    <text evidence="1">Transcriptional repressor of xylose-utilizing enzymes.</text>
</comment>
<dbReference type="Gene3D" id="1.10.10.10">
    <property type="entry name" value="Winged helix-like DNA-binding domain superfamily/Winged helix DNA-binding domain"/>
    <property type="match status" value="1"/>
</dbReference>
<organism evidence="4 5">
    <name type="scientific">Salinicoccus hispanicus</name>
    <dbReference type="NCBI Taxonomy" id="157225"/>
    <lineage>
        <taxon>Bacteria</taxon>
        <taxon>Bacillati</taxon>
        <taxon>Bacillota</taxon>
        <taxon>Bacilli</taxon>
        <taxon>Bacillales</taxon>
        <taxon>Staphylococcaceae</taxon>
        <taxon>Salinicoccus</taxon>
    </lineage>
</organism>
<dbReference type="AlphaFoldDB" id="A0A6N8U456"/>
<dbReference type="Pfam" id="PF00480">
    <property type="entry name" value="ROK"/>
    <property type="match status" value="1"/>
</dbReference>
<dbReference type="SUPFAM" id="SSF46785">
    <property type="entry name" value="Winged helix' DNA-binding domain"/>
    <property type="match status" value="1"/>
</dbReference>
<name>A0A6N8U456_9STAP</name>
<dbReference type="EMBL" id="WUUK01000002">
    <property type="protein sequence ID" value="MXQ51021.1"/>
    <property type="molecule type" value="Genomic_DNA"/>
</dbReference>
<dbReference type="InterPro" id="IPR043129">
    <property type="entry name" value="ATPase_NBD"/>
</dbReference>
<evidence type="ECO:0000256" key="3">
    <source>
        <dbReference type="ARBA" id="ARBA00022629"/>
    </source>
</evidence>
<dbReference type="SUPFAM" id="SSF53067">
    <property type="entry name" value="Actin-like ATPase domain"/>
    <property type="match status" value="2"/>
</dbReference>
<dbReference type="GO" id="GO:0042732">
    <property type="term" value="P:D-xylose metabolic process"/>
    <property type="evidence" value="ECO:0007669"/>
    <property type="project" value="UniProtKB-KW"/>
</dbReference>
<dbReference type="OrthoDB" id="9796533at2"/>
<sequence>MERATFESMKNKNKNLVLNYIRSNDGISRAVIAQQSGLTPPTVSSLVKSLLDDNIIFESSIGESKGGRKPRLLKLNNDDNKVIGIYIGPKSVETVVANIRGDIESTLIHDIDSSISMDDLEALVVASIEEVMKPRNNYLGIGVAMHGFVDVETNTSVYAPLLLQIKNFNFDFLTDTFGLPIHVENDVRCKLWAEVSKVHSDHHNILYVNLGHGVGGAILIDNQLYNGSHNLAGEIGHSIIQVNGKLCECGRRGCLQAYVSGLSIANKAQEKGIIEGNQTAKDLLQLADQGNAAAKEEIANVGTYLGTALINHINVIDPDLIILGGGVSNLHPYFMETLNEVLENGNASASFGQAKIEISKIKKSASSQGAALLILEKIFS</sequence>
<dbReference type="PROSITE" id="PS01125">
    <property type="entry name" value="ROK"/>
    <property type="match status" value="1"/>
</dbReference>
<dbReference type="Pfam" id="PF13412">
    <property type="entry name" value="HTH_24"/>
    <property type="match status" value="1"/>
</dbReference>
<evidence type="ECO:0000256" key="1">
    <source>
        <dbReference type="ARBA" id="ARBA00002486"/>
    </source>
</evidence>
<dbReference type="PANTHER" id="PTHR18964:SF149">
    <property type="entry name" value="BIFUNCTIONAL UDP-N-ACETYLGLUCOSAMINE 2-EPIMERASE_N-ACETYLMANNOSAMINE KINASE"/>
    <property type="match status" value="1"/>
</dbReference>
<accession>A0A6N8U456</accession>
<dbReference type="InterPro" id="IPR036390">
    <property type="entry name" value="WH_DNA-bd_sf"/>
</dbReference>